<name>A0A2V5HT11_9EURO</name>
<evidence type="ECO:0000313" key="1">
    <source>
        <dbReference type="EMBL" id="PYI27559.1"/>
    </source>
</evidence>
<gene>
    <name evidence="1" type="ORF">BP00DRAFT_18609</name>
</gene>
<organism evidence="1 2">
    <name type="scientific">Aspergillus indologenus CBS 114.80</name>
    <dbReference type="NCBI Taxonomy" id="1450541"/>
    <lineage>
        <taxon>Eukaryota</taxon>
        <taxon>Fungi</taxon>
        <taxon>Dikarya</taxon>
        <taxon>Ascomycota</taxon>
        <taxon>Pezizomycotina</taxon>
        <taxon>Eurotiomycetes</taxon>
        <taxon>Eurotiomycetidae</taxon>
        <taxon>Eurotiales</taxon>
        <taxon>Aspergillaceae</taxon>
        <taxon>Aspergillus</taxon>
        <taxon>Aspergillus subgen. Circumdati</taxon>
    </lineage>
</organism>
<accession>A0A2V5HT11</accession>
<reference evidence="1 2" key="1">
    <citation type="submission" date="2018-02" db="EMBL/GenBank/DDBJ databases">
        <title>The genomes of Aspergillus section Nigri reveals drivers in fungal speciation.</title>
        <authorList>
            <consortium name="DOE Joint Genome Institute"/>
            <person name="Vesth T.C."/>
            <person name="Nybo J."/>
            <person name="Theobald S."/>
            <person name="Brandl J."/>
            <person name="Frisvad J.C."/>
            <person name="Nielsen K.F."/>
            <person name="Lyhne E.K."/>
            <person name="Kogle M.E."/>
            <person name="Kuo A."/>
            <person name="Riley R."/>
            <person name="Clum A."/>
            <person name="Nolan M."/>
            <person name="Lipzen A."/>
            <person name="Salamov A."/>
            <person name="Henrissat B."/>
            <person name="Wiebenga A."/>
            <person name="De vries R.P."/>
            <person name="Grigoriev I.V."/>
            <person name="Mortensen U.H."/>
            <person name="Andersen M.R."/>
            <person name="Baker S.E."/>
        </authorList>
    </citation>
    <scope>NUCLEOTIDE SEQUENCE [LARGE SCALE GENOMIC DNA]</scope>
    <source>
        <strain evidence="1 2">CBS 114.80</strain>
    </source>
</reference>
<dbReference type="AlphaFoldDB" id="A0A2V5HT11"/>
<evidence type="ECO:0000313" key="2">
    <source>
        <dbReference type="Proteomes" id="UP000248817"/>
    </source>
</evidence>
<protein>
    <submittedName>
        <fullName evidence="1">Uncharacterized protein</fullName>
    </submittedName>
</protein>
<dbReference type="EMBL" id="KZ825567">
    <property type="protein sequence ID" value="PYI27559.1"/>
    <property type="molecule type" value="Genomic_DNA"/>
</dbReference>
<keyword evidence="2" id="KW-1185">Reference proteome</keyword>
<sequence>MLIYSGKFSYAPYATNELFSVVFRDNVQTGDRVAVILQWSKDAGGQVKSNSNHHGTVSKVSTNGSREKEIEFFQKEKDSTYYWYKGRVSGETMTLSMWNKGGEEVTKDIKLQLVFF</sequence>
<proteinExistence type="predicted"/>
<dbReference type="Proteomes" id="UP000248817">
    <property type="component" value="Unassembled WGS sequence"/>
</dbReference>